<comment type="caution">
    <text evidence="1">The sequence shown here is derived from an EMBL/GenBank/DDBJ whole genome shotgun (WGS) entry which is preliminary data.</text>
</comment>
<keyword evidence="2" id="KW-1185">Reference proteome</keyword>
<dbReference type="AlphaFoldDB" id="A0AAD6IS28"/>
<accession>A0AAD6IS28</accession>
<evidence type="ECO:0000313" key="1">
    <source>
        <dbReference type="EMBL" id="KAJ6257549.1"/>
    </source>
</evidence>
<name>A0AAD6IS28_DREDA</name>
<sequence length="360" mass="40449">MATTTKLRPDPSTIFSTEFDYEEPELRVPTIEEQSSFRKLAQNISSKLKSHPKVDCQAVTLEWSRKSKSCLIDPRGCFIIEYVNGSFDLLGGIRNEPLYAPAPHPGSTVGWREKPRISATLGGYIKDCASGNLYAVTVGHLLSSKPETAKYEKEATSPAGTRIKSFRKRNLQRLEDPSRSEVEREMVPSRFNTQTVAEQADYYNVKDIALIRPAKPCPGRMNMTGQHIGFSAESRFIRGHRTAQDSVRVRLHSSMTQYCRGTIRGETLVRFQEFDKTKATWLRTIKRYLGARSRAGDSGAWITDGRSVWVGMVIAGLSREDTGSNNEHGAIEFTRSLFIDSEDILTWAQGLLGEKFEVEV</sequence>
<proteinExistence type="predicted"/>
<evidence type="ECO:0000313" key="2">
    <source>
        <dbReference type="Proteomes" id="UP001221413"/>
    </source>
</evidence>
<dbReference type="Proteomes" id="UP001221413">
    <property type="component" value="Unassembled WGS sequence"/>
</dbReference>
<protein>
    <submittedName>
        <fullName evidence="1">Uncharacterized protein</fullName>
    </submittedName>
</protein>
<gene>
    <name evidence="1" type="ORF">Dda_7334</name>
</gene>
<dbReference type="EMBL" id="JAQGDS010000010">
    <property type="protein sequence ID" value="KAJ6257549.1"/>
    <property type="molecule type" value="Genomic_DNA"/>
</dbReference>
<reference evidence="1" key="1">
    <citation type="submission" date="2023-01" db="EMBL/GenBank/DDBJ databases">
        <title>The chitinases involved in constricting ring structure development in the nematode-trapping fungus Drechslerella dactyloides.</title>
        <authorList>
            <person name="Wang R."/>
            <person name="Zhang L."/>
            <person name="Tang P."/>
            <person name="Li S."/>
            <person name="Liang L."/>
        </authorList>
    </citation>
    <scope>NUCLEOTIDE SEQUENCE</scope>
    <source>
        <strain evidence="1">YMF1.00031</strain>
    </source>
</reference>
<organism evidence="1 2">
    <name type="scientific">Drechslerella dactyloides</name>
    <name type="common">Nematode-trapping fungus</name>
    <name type="synonym">Arthrobotrys dactyloides</name>
    <dbReference type="NCBI Taxonomy" id="74499"/>
    <lineage>
        <taxon>Eukaryota</taxon>
        <taxon>Fungi</taxon>
        <taxon>Dikarya</taxon>
        <taxon>Ascomycota</taxon>
        <taxon>Pezizomycotina</taxon>
        <taxon>Orbiliomycetes</taxon>
        <taxon>Orbiliales</taxon>
        <taxon>Orbiliaceae</taxon>
        <taxon>Drechslerella</taxon>
    </lineage>
</organism>